<protein>
    <submittedName>
        <fullName evidence="1">Uncharacterized protein</fullName>
    </submittedName>
</protein>
<organism evidence="1 2">
    <name type="scientific">Papaver somniferum</name>
    <name type="common">Opium poppy</name>
    <dbReference type="NCBI Taxonomy" id="3469"/>
    <lineage>
        <taxon>Eukaryota</taxon>
        <taxon>Viridiplantae</taxon>
        <taxon>Streptophyta</taxon>
        <taxon>Embryophyta</taxon>
        <taxon>Tracheophyta</taxon>
        <taxon>Spermatophyta</taxon>
        <taxon>Magnoliopsida</taxon>
        <taxon>Ranunculales</taxon>
        <taxon>Papaveraceae</taxon>
        <taxon>Papaveroideae</taxon>
        <taxon>Papaver</taxon>
    </lineage>
</organism>
<proteinExistence type="predicted"/>
<keyword evidence="2" id="KW-1185">Reference proteome</keyword>
<dbReference type="AlphaFoldDB" id="A0A4Y7LG28"/>
<reference evidence="1 2" key="1">
    <citation type="journal article" date="2018" name="Science">
        <title>The opium poppy genome and morphinan production.</title>
        <authorList>
            <person name="Guo L."/>
            <person name="Winzer T."/>
            <person name="Yang X."/>
            <person name="Li Y."/>
            <person name="Ning Z."/>
            <person name="He Z."/>
            <person name="Teodor R."/>
            <person name="Lu Y."/>
            <person name="Bowser T.A."/>
            <person name="Graham I.A."/>
            <person name="Ye K."/>
        </authorList>
    </citation>
    <scope>NUCLEOTIDE SEQUENCE [LARGE SCALE GENOMIC DNA]</scope>
    <source>
        <strain evidence="2">cv. HN1</strain>
        <tissue evidence="1">Leaves</tissue>
    </source>
</reference>
<sequence length="103" mass="11579">MAKFCPIQILGPHPNGKNATGHHLYLFTDMHIKILIRSIMRIRLHRRFTIPGRIGSTDIALPLVVMKEAMQVLGNDGPDNHMDAANIFQPLHHVDGKQQQLGI</sequence>
<dbReference type="Proteomes" id="UP000316621">
    <property type="component" value="Chromosome 11"/>
</dbReference>
<accession>A0A4Y7LG28</accession>
<dbReference type="EMBL" id="CM010725">
    <property type="protein sequence ID" value="RZC83887.1"/>
    <property type="molecule type" value="Genomic_DNA"/>
</dbReference>
<evidence type="ECO:0000313" key="1">
    <source>
        <dbReference type="EMBL" id="RZC83887.1"/>
    </source>
</evidence>
<name>A0A4Y7LG28_PAPSO</name>
<dbReference type="Gramene" id="RZC83887">
    <property type="protein sequence ID" value="RZC83887"/>
    <property type="gene ID" value="C5167_046674"/>
</dbReference>
<gene>
    <name evidence="1" type="ORF">C5167_046674</name>
</gene>
<evidence type="ECO:0000313" key="2">
    <source>
        <dbReference type="Proteomes" id="UP000316621"/>
    </source>
</evidence>